<protein>
    <submittedName>
        <fullName evidence="5">AAA domain-containing protein</fullName>
    </submittedName>
</protein>
<dbReference type="InterPro" id="IPR003960">
    <property type="entry name" value="ATPase_AAA_CS"/>
</dbReference>
<organism evidence="5">
    <name type="scientific">Enterobius vermicularis</name>
    <name type="common">Human pinworm</name>
    <dbReference type="NCBI Taxonomy" id="51028"/>
    <lineage>
        <taxon>Eukaryota</taxon>
        <taxon>Metazoa</taxon>
        <taxon>Ecdysozoa</taxon>
        <taxon>Nematoda</taxon>
        <taxon>Chromadorea</taxon>
        <taxon>Rhabditida</taxon>
        <taxon>Spirurina</taxon>
        <taxon>Oxyuridomorpha</taxon>
        <taxon>Oxyuroidea</taxon>
        <taxon>Oxyuridae</taxon>
        <taxon>Enterobius</taxon>
    </lineage>
</organism>
<dbReference type="InterPro" id="IPR027417">
    <property type="entry name" value="P-loop_NTPase"/>
</dbReference>
<dbReference type="GO" id="GO:0016197">
    <property type="term" value="P:endosomal transport"/>
    <property type="evidence" value="ECO:0007669"/>
    <property type="project" value="TreeGrafter"/>
</dbReference>
<dbReference type="GO" id="GO:0007033">
    <property type="term" value="P:vacuole organization"/>
    <property type="evidence" value="ECO:0007669"/>
    <property type="project" value="TreeGrafter"/>
</dbReference>
<dbReference type="AlphaFoldDB" id="A0A0N4VEK0"/>
<dbReference type="PANTHER" id="PTHR23074:SF72">
    <property type="entry name" value="VACUOLAR PROTEIN SORTING-ASSOCIATED PROTEIN 4B"/>
    <property type="match status" value="1"/>
</dbReference>
<dbReference type="InterPro" id="IPR050304">
    <property type="entry name" value="MT-severing_AAA_ATPase"/>
</dbReference>
<dbReference type="GO" id="GO:0005524">
    <property type="term" value="F:ATP binding"/>
    <property type="evidence" value="ECO:0007669"/>
    <property type="project" value="UniProtKB-KW"/>
</dbReference>
<dbReference type="Pfam" id="PF00004">
    <property type="entry name" value="AAA"/>
    <property type="match status" value="1"/>
</dbReference>
<feature type="domain" description="AAA+ ATPase" evidence="2">
    <location>
        <begin position="153"/>
        <end position="289"/>
    </location>
</feature>
<gene>
    <name evidence="3" type="ORF">EVEC_LOCUS8556</name>
</gene>
<dbReference type="FunFam" id="3.40.50.300:FF:001003">
    <property type="entry name" value="Vacuolar protein sorting-associated protein 4"/>
    <property type="match status" value="1"/>
</dbReference>
<reference evidence="5" key="1">
    <citation type="submission" date="2017-02" db="UniProtKB">
        <authorList>
            <consortium name="WormBaseParasite"/>
        </authorList>
    </citation>
    <scope>IDENTIFICATION</scope>
</reference>
<dbReference type="OrthoDB" id="5334845at2759"/>
<dbReference type="PANTHER" id="PTHR23074">
    <property type="entry name" value="AAA DOMAIN-CONTAINING"/>
    <property type="match status" value="1"/>
</dbReference>
<name>A0A0N4VEK0_ENTVE</name>
<evidence type="ECO:0000259" key="2">
    <source>
        <dbReference type="SMART" id="SM00382"/>
    </source>
</evidence>
<proteinExistence type="inferred from homology"/>
<keyword evidence="1" id="KW-0547">Nucleotide-binding</keyword>
<dbReference type="SUPFAM" id="SSF52540">
    <property type="entry name" value="P-loop containing nucleoside triphosphate hydrolases"/>
    <property type="match status" value="1"/>
</dbReference>
<accession>A0A0N4VEK0</accession>
<dbReference type="SMART" id="SM00382">
    <property type="entry name" value="AAA"/>
    <property type="match status" value="1"/>
</dbReference>
<comment type="similarity">
    <text evidence="1">Belongs to the AAA ATPase family.</text>
</comment>
<keyword evidence="4" id="KW-1185">Reference proteome</keyword>
<dbReference type="PROSITE" id="PS00674">
    <property type="entry name" value="AAA"/>
    <property type="match status" value="1"/>
</dbReference>
<reference evidence="3 4" key="2">
    <citation type="submission" date="2018-10" db="EMBL/GenBank/DDBJ databases">
        <authorList>
            <consortium name="Pathogen Informatics"/>
        </authorList>
    </citation>
    <scope>NUCLEOTIDE SEQUENCE [LARGE SCALE GENOMIC DNA]</scope>
</reference>
<keyword evidence="1" id="KW-0067">ATP-binding</keyword>
<dbReference type="Proteomes" id="UP000274131">
    <property type="component" value="Unassembled WGS sequence"/>
</dbReference>
<evidence type="ECO:0000313" key="3">
    <source>
        <dbReference type="EMBL" id="VDD93805.1"/>
    </source>
</evidence>
<dbReference type="InterPro" id="IPR003959">
    <property type="entry name" value="ATPase_AAA_core"/>
</dbReference>
<evidence type="ECO:0000313" key="4">
    <source>
        <dbReference type="Proteomes" id="UP000274131"/>
    </source>
</evidence>
<dbReference type="GO" id="GO:0016887">
    <property type="term" value="F:ATP hydrolysis activity"/>
    <property type="evidence" value="ECO:0007669"/>
    <property type="project" value="InterPro"/>
</dbReference>
<dbReference type="WBParaSite" id="EVEC_0000911501-mRNA-1">
    <property type="protein sequence ID" value="EVEC_0000911501-mRNA-1"/>
    <property type="gene ID" value="EVEC_0000911501"/>
</dbReference>
<dbReference type="STRING" id="51028.A0A0N4VEK0"/>
<dbReference type="EMBL" id="UXUI01009479">
    <property type="protein sequence ID" value="VDD93805.1"/>
    <property type="molecule type" value="Genomic_DNA"/>
</dbReference>
<dbReference type="Gene3D" id="3.40.50.300">
    <property type="entry name" value="P-loop containing nucleotide triphosphate hydrolases"/>
    <property type="match status" value="1"/>
</dbReference>
<sequence>MVDEEINILRSLEEILREAVAVTTLTSKELSEVNLAFENVKGKTFWECDRFMGLSVQEYLKASQNCVKIAATVIDKCFIGDRVKHPKVKEEDALDSFFSARREAIERTIVIDKTSLPFFKDVVGLDEAKIAMREALIDPFTYPEWFASSGLKPWRCVLLYGPPGTGKTHLSRSIAREVNCRFYQVSSSDLISTWSGQSEKLIRELFNHSLSYEGVSVIFIDEVDSLCRVRCSNEDESTRRVKTELLLQIQRLHCSENNTVLICATNCPWDLDAAFLRRFEKKIYVGLPDFEARQSLLRKLLGKVCVENSVDWDFLADSTKGFSGDDLRRLAREVAFVQFRKYKVE</sequence>
<dbReference type="Gene3D" id="1.10.8.60">
    <property type="match status" value="1"/>
</dbReference>
<dbReference type="InterPro" id="IPR003593">
    <property type="entry name" value="AAA+_ATPase"/>
</dbReference>
<evidence type="ECO:0000256" key="1">
    <source>
        <dbReference type="RuleBase" id="RU003651"/>
    </source>
</evidence>
<evidence type="ECO:0000313" key="5">
    <source>
        <dbReference type="WBParaSite" id="EVEC_0000911501-mRNA-1"/>
    </source>
</evidence>